<dbReference type="InterPro" id="IPR012341">
    <property type="entry name" value="6hp_glycosidase-like_sf"/>
</dbReference>
<keyword evidence="1" id="KW-0378">Hydrolase</keyword>
<dbReference type="Proteomes" id="UP000279236">
    <property type="component" value="Unassembled WGS sequence"/>
</dbReference>
<dbReference type="InterPro" id="IPR010905">
    <property type="entry name" value="Glyco_hydro_88"/>
</dbReference>
<accession>A0A427XJH2</accession>
<dbReference type="GO" id="GO:0005975">
    <property type="term" value="P:carbohydrate metabolic process"/>
    <property type="evidence" value="ECO:0007669"/>
    <property type="project" value="InterPro"/>
</dbReference>
<dbReference type="InterPro" id="IPR052043">
    <property type="entry name" value="PolySaccharide_Degr_Enz"/>
</dbReference>
<dbReference type="RefSeq" id="XP_028474196.1">
    <property type="nucleotide sequence ID" value="XM_028617733.1"/>
</dbReference>
<dbReference type="Pfam" id="PF07470">
    <property type="entry name" value="Glyco_hydro_88"/>
    <property type="match status" value="1"/>
</dbReference>
<dbReference type="InterPro" id="IPR008928">
    <property type="entry name" value="6-hairpin_glycosidase_sf"/>
</dbReference>
<sequence length="401" mass="44890">MTVSHYSSIELTSESVDDLVSRITTALVNLQGPEQYKYKARDGRIVDSISWNFWEWQQAIGLYGLVNYYALKSATNPNDPHAVTTLRLVKDWYAARAAEGCTTKNINTMAVFLSLVTLMDLDNTRGGVFTPVERETYLGWIDEWGEWAMNDLDRTEMGGFQHITFRLVNENQLWDDTLMMTVLSLAKIGKLLNRPQYIEEAKFQFLLHAQYLMDTKTGLWYHGWEFTGDGSGSGHNYAEALWARGNCWITLAIPDFLELVKLEPSDPVYRMLVGTLTRQVNGMFGRQDPATGLWRTLVDDDGSYVETSGSAGFVGGILMAVRLGLLDRAKYLPMALAGLKGCIAQVQPNGEVANVSKGTPVGLDLDFYRTIPKLTVPYGQSLVILALGEWLRLQEADAAEK</sequence>
<dbReference type="OrthoDB" id="2305845at2759"/>
<evidence type="ECO:0000313" key="3">
    <source>
        <dbReference type="Proteomes" id="UP000279236"/>
    </source>
</evidence>
<evidence type="ECO:0000256" key="1">
    <source>
        <dbReference type="ARBA" id="ARBA00022801"/>
    </source>
</evidence>
<comment type="caution">
    <text evidence="2">The sequence shown here is derived from an EMBL/GenBank/DDBJ whole genome shotgun (WGS) entry which is preliminary data.</text>
</comment>
<dbReference type="PANTHER" id="PTHR33886">
    <property type="entry name" value="UNSATURATED RHAMNOGALACTURONAN HYDROLASE (EUROFUNG)"/>
    <property type="match status" value="1"/>
</dbReference>
<reference evidence="2 3" key="1">
    <citation type="submission" date="2018-11" db="EMBL/GenBank/DDBJ databases">
        <title>Genome sequence of Apiotrichum porosum DSM 27194.</title>
        <authorList>
            <person name="Aliyu H."/>
            <person name="Gorte O."/>
            <person name="Ochsenreither K."/>
        </authorList>
    </citation>
    <scope>NUCLEOTIDE SEQUENCE [LARGE SCALE GENOMIC DNA]</scope>
    <source>
        <strain evidence="2 3">DSM 27194</strain>
    </source>
</reference>
<organism evidence="2 3">
    <name type="scientific">Apiotrichum porosum</name>
    <dbReference type="NCBI Taxonomy" id="105984"/>
    <lineage>
        <taxon>Eukaryota</taxon>
        <taxon>Fungi</taxon>
        <taxon>Dikarya</taxon>
        <taxon>Basidiomycota</taxon>
        <taxon>Agaricomycotina</taxon>
        <taxon>Tremellomycetes</taxon>
        <taxon>Trichosporonales</taxon>
        <taxon>Trichosporonaceae</taxon>
        <taxon>Apiotrichum</taxon>
    </lineage>
</organism>
<dbReference type="EMBL" id="RSCE01000011">
    <property type="protein sequence ID" value="RSH79049.1"/>
    <property type="molecule type" value="Genomic_DNA"/>
</dbReference>
<evidence type="ECO:0008006" key="4">
    <source>
        <dbReference type="Google" id="ProtNLM"/>
    </source>
</evidence>
<protein>
    <recommendedName>
        <fullName evidence="4">Glycosyl hydrolase family 88</fullName>
    </recommendedName>
</protein>
<keyword evidence="3" id="KW-1185">Reference proteome</keyword>
<name>A0A427XJH2_9TREE</name>
<dbReference type="STRING" id="105984.A0A427XJH2"/>
<evidence type="ECO:0000313" key="2">
    <source>
        <dbReference type="EMBL" id="RSH79049.1"/>
    </source>
</evidence>
<dbReference type="PANTHER" id="PTHR33886:SF8">
    <property type="entry name" value="UNSATURATED RHAMNOGALACTURONAN HYDROLASE (EUROFUNG)"/>
    <property type="match status" value="1"/>
</dbReference>
<proteinExistence type="predicted"/>
<gene>
    <name evidence="2" type="ORF">EHS24_001978</name>
</gene>
<dbReference type="AlphaFoldDB" id="A0A427XJH2"/>
<dbReference type="SUPFAM" id="SSF48208">
    <property type="entry name" value="Six-hairpin glycosidases"/>
    <property type="match status" value="1"/>
</dbReference>
<dbReference type="Gene3D" id="1.50.10.10">
    <property type="match status" value="1"/>
</dbReference>
<dbReference type="GeneID" id="39586521"/>
<dbReference type="GO" id="GO:0016787">
    <property type="term" value="F:hydrolase activity"/>
    <property type="evidence" value="ECO:0007669"/>
    <property type="project" value="UniProtKB-KW"/>
</dbReference>